<dbReference type="AlphaFoldDB" id="A0A563VSI1"/>
<reference evidence="3 4" key="1">
    <citation type="submission" date="2019-01" db="EMBL/GenBank/DDBJ databases">
        <authorList>
            <person name="Brito A."/>
        </authorList>
    </citation>
    <scope>NUCLEOTIDE SEQUENCE [LARGE SCALE GENOMIC DNA]</scope>
    <source>
        <strain evidence="3">1</strain>
    </source>
</reference>
<gene>
    <name evidence="3" type="ORF">H1P_260036</name>
</gene>
<dbReference type="RefSeq" id="WP_144864965.1">
    <property type="nucleotide sequence ID" value="NZ_LR213786.1"/>
</dbReference>
<organism evidence="3 4">
    <name type="scientific">Hyella patelloides LEGE 07179</name>
    <dbReference type="NCBI Taxonomy" id="945734"/>
    <lineage>
        <taxon>Bacteria</taxon>
        <taxon>Bacillati</taxon>
        <taxon>Cyanobacteriota</taxon>
        <taxon>Cyanophyceae</taxon>
        <taxon>Pleurocapsales</taxon>
        <taxon>Hyellaceae</taxon>
        <taxon>Hyella</taxon>
    </lineage>
</organism>
<feature type="domain" description="vWA-MoxR associated protein N-terminal HTH" evidence="2">
    <location>
        <begin position="74"/>
        <end position="155"/>
    </location>
</feature>
<evidence type="ECO:0000256" key="1">
    <source>
        <dbReference type="SAM" id="Phobius"/>
    </source>
</evidence>
<dbReference type="InterPro" id="IPR058651">
    <property type="entry name" value="HTH_VMAP-M9"/>
</dbReference>
<accession>A0A563VSI1</accession>
<evidence type="ECO:0000259" key="2">
    <source>
        <dbReference type="Pfam" id="PF26355"/>
    </source>
</evidence>
<protein>
    <recommendedName>
        <fullName evidence="2">vWA-MoxR associated protein N-terminal HTH domain-containing protein</fullName>
    </recommendedName>
</protein>
<dbReference type="Proteomes" id="UP000320055">
    <property type="component" value="Unassembled WGS sequence"/>
</dbReference>
<evidence type="ECO:0000313" key="4">
    <source>
        <dbReference type="Proteomes" id="UP000320055"/>
    </source>
</evidence>
<dbReference type="OrthoDB" id="462757at2"/>
<keyword evidence="1" id="KW-1133">Transmembrane helix</keyword>
<dbReference type="Pfam" id="PF26355">
    <property type="entry name" value="HTH_VMAP-M9"/>
    <property type="match status" value="1"/>
</dbReference>
<feature type="transmembrane region" description="Helical" evidence="1">
    <location>
        <begin position="7"/>
        <end position="23"/>
    </location>
</feature>
<proteinExistence type="predicted"/>
<keyword evidence="1" id="KW-0812">Transmembrane</keyword>
<dbReference type="EMBL" id="CAACVJ010000179">
    <property type="protein sequence ID" value="VEP14385.1"/>
    <property type="molecule type" value="Genomic_DNA"/>
</dbReference>
<keyword evidence="1" id="KW-0472">Membrane</keyword>
<keyword evidence="4" id="KW-1185">Reference proteome</keyword>
<sequence>MQAKQQVSDLAVMIFPILAIAFYDPKLNFMLSNQSSKTDFHHKISNYQEHSSCDFADTDRIEETFDRYVYSLSFNLVIETLDILFLEMYDKSPGTVEVLILEGVWQNKTYSEIARENNYSSDYFTNVAAPKLFKKLSKLIECRITKKNCRSLVTKYVLKKISTNIESCLSKKTQCKESSNILSNYHFNFKQKQNFSFLKNAIFSSQTI</sequence>
<evidence type="ECO:0000313" key="3">
    <source>
        <dbReference type="EMBL" id="VEP14385.1"/>
    </source>
</evidence>
<name>A0A563VSI1_9CYAN</name>